<dbReference type="RefSeq" id="WP_121523096.1">
    <property type="nucleotide sequence ID" value="NZ_RCHR01000003.1"/>
</dbReference>
<evidence type="ECO:0000256" key="5">
    <source>
        <dbReference type="ARBA" id="ARBA00022842"/>
    </source>
</evidence>
<dbReference type="InterPro" id="IPR008949">
    <property type="entry name" value="Isoprenoid_synthase_dom_sf"/>
</dbReference>
<dbReference type="Gene3D" id="1.10.600.10">
    <property type="entry name" value="Farnesyl Diphosphate Synthase"/>
    <property type="match status" value="1"/>
</dbReference>
<dbReference type="Proteomes" id="UP000270219">
    <property type="component" value="Unassembled WGS sequence"/>
</dbReference>
<sequence length="792" mass="91842">MRKQDQEILNTEEVYQHAQGMALIYFHALKQALDNKNYVQPLIKDMETWKEKHIKGRSLLSRLAGRSKSREEKDYHSYIKWLDRTGELDNYLDRSMSYLFIRDLGKALNNPETAQQIEEVVQRLKTQLTKSPNKTKGLETFSTAGLYRYGKKEGIESTMIWLIEKLRKVSSIIPDEMDVEHAQRKLIKIIAGVIMHAEDEMDKDIKPDVRKQKLSEAIRLGYAYGLTYPFIDDLLDSHVLSAKEKEQYSELIHTTLSTGFVPEIKNWEGENREFIESVHRELRDAFLYMKDYQTQDTREIFFDQAYVFFRSQEVDRVKDLADTTYTNEELFIPIILKSASSRLIVRTAISAPKDEGFDSRTFYYGIYNQLADDFTDMFKDLEDGAVTPYTYYLTHHDQRKDLINPFELYWTVIYHLIHEVYDADEKTCEVILNRAINSQKRFKEKVGSPKYKELMSILGDFHPSLNNLIQNLIQKADHINFFDKLLRDHVLRLLRNQRQERETFSDIIEEAREEINRLLPLSTENALQRDSILDAANYSLQSNGKRLRPIVTWVQGIHEYGLNKEELLPLIKSIEYMHTASLIFDDLPAQDNSAFRRGRPTVHEVYNTAIAELTGLFLTQKAVEAQATLDAFDSKIVLKLIHYSAQATAEMCKGQALDLGSEGKQLSLNELHTMVFYKTGLAFEASLVMPAILAGIEDTQISLLKKFAYHAGAAFQIKDDLLDVEGEFNVIGKPTHIDQKNNHSTFVTVLGTEGAKKEMWEHYLRSVEVLEQMQTKTNFLAHFLDYIVIRDH</sequence>
<keyword evidence="5" id="KW-0460">Magnesium</keyword>
<comment type="caution">
    <text evidence="7">The sequence shown here is derived from an EMBL/GenBank/DDBJ whole genome shotgun (WGS) entry which is preliminary data.</text>
</comment>
<evidence type="ECO:0000256" key="4">
    <source>
        <dbReference type="ARBA" id="ARBA00022723"/>
    </source>
</evidence>
<gene>
    <name evidence="7" type="ORF">D8M04_08255</name>
</gene>
<dbReference type="InterPro" id="IPR000092">
    <property type="entry name" value="Polyprenyl_synt"/>
</dbReference>
<keyword evidence="4" id="KW-0479">Metal-binding</keyword>
<accession>A0A498D9K4</accession>
<dbReference type="PROSITE" id="PS00723">
    <property type="entry name" value="POLYPRENYL_SYNTHASE_1"/>
    <property type="match status" value="1"/>
</dbReference>
<proteinExistence type="inferred from homology"/>
<protein>
    <submittedName>
        <fullName evidence="7">Polyprenyl synthetase family protein</fullName>
    </submittedName>
</protein>
<evidence type="ECO:0000256" key="2">
    <source>
        <dbReference type="ARBA" id="ARBA00006706"/>
    </source>
</evidence>
<dbReference type="PANTHER" id="PTHR43281:SF1">
    <property type="entry name" value="FARNESYL DIPHOSPHATE SYNTHASE"/>
    <property type="match status" value="1"/>
</dbReference>
<evidence type="ECO:0000256" key="1">
    <source>
        <dbReference type="ARBA" id="ARBA00001946"/>
    </source>
</evidence>
<organism evidence="7 8">
    <name type="scientific">Oceanobacillus piezotolerans</name>
    <dbReference type="NCBI Taxonomy" id="2448030"/>
    <lineage>
        <taxon>Bacteria</taxon>
        <taxon>Bacillati</taxon>
        <taxon>Bacillota</taxon>
        <taxon>Bacilli</taxon>
        <taxon>Bacillales</taxon>
        <taxon>Bacillaceae</taxon>
        <taxon>Oceanobacillus</taxon>
    </lineage>
</organism>
<dbReference type="GO" id="GO:0004659">
    <property type="term" value="F:prenyltransferase activity"/>
    <property type="evidence" value="ECO:0007669"/>
    <property type="project" value="InterPro"/>
</dbReference>
<dbReference type="GO" id="GO:0008299">
    <property type="term" value="P:isoprenoid biosynthetic process"/>
    <property type="evidence" value="ECO:0007669"/>
    <property type="project" value="UniProtKB-KW"/>
</dbReference>
<dbReference type="GO" id="GO:0046872">
    <property type="term" value="F:metal ion binding"/>
    <property type="evidence" value="ECO:0007669"/>
    <property type="project" value="UniProtKB-KW"/>
</dbReference>
<evidence type="ECO:0000256" key="6">
    <source>
        <dbReference type="ARBA" id="ARBA00023229"/>
    </source>
</evidence>
<keyword evidence="3" id="KW-0808">Transferase</keyword>
<reference evidence="7 8" key="1">
    <citation type="submission" date="2018-10" db="EMBL/GenBank/DDBJ databases">
        <title>Oceanobacillus sp. YLB-02 draft genome.</title>
        <authorList>
            <person name="Yu L."/>
        </authorList>
    </citation>
    <scope>NUCLEOTIDE SEQUENCE [LARGE SCALE GENOMIC DNA]</scope>
    <source>
        <strain evidence="7 8">YLB-02</strain>
    </source>
</reference>
<name>A0A498D9K4_9BACI</name>
<keyword evidence="6" id="KW-0414">Isoprene biosynthesis</keyword>
<evidence type="ECO:0000313" key="8">
    <source>
        <dbReference type="Proteomes" id="UP000270219"/>
    </source>
</evidence>
<comment type="similarity">
    <text evidence="2">Belongs to the FPP/GGPP synthase family.</text>
</comment>
<dbReference type="OrthoDB" id="9805316at2"/>
<evidence type="ECO:0000313" key="7">
    <source>
        <dbReference type="EMBL" id="RLL45497.1"/>
    </source>
</evidence>
<keyword evidence="8" id="KW-1185">Reference proteome</keyword>
<dbReference type="AlphaFoldDB" id="A0A498D9K4"/>
<dbReference type="CDD" id="cd00685">
    <property type="entry name" value="Trans_IPPS_HT"/>
    <property type="match status" value="1"/>
</dbReference>
<dbReference type="InterPro" id="IPR033749">
    <property type="entry name" value="Polyprenyl_synt_CS"/>
</dbReference>
<dbReference type="EMBL" id="RCHR01000003">
    <property type="protein sequence ID" value="RLL45497.1"/>
    <property type="molecule type" value="Genomic_DNA"/>
</dbReference>
<dbReference type="SFLD" id="SFLDS00005">
    <property type="entry name" value="Isoprenoid_Synthase_Type_I"/>
    <property type="match status" value="1"/>
</dbReference>
<comment type="cofactor">
    <cofactor evidence="1">
        <name>Mg(2+)</name>
        <dbReference type="ChEBI" id="CHEBI:18420"/>
    </cofactor>
</comment>
<dbReference type="SUPFAM" id="SSF48576">
    <property type="entry name" value="Terpenoid synthases"/>
    <property type="match status" value="2"/>
</dbReference>
<evidence type="ECO:0000256" key="3">
    <source>
        <dbReference type="ARBA" id="ARBA00022679"/>
    </source>
</evidence>
<dbReference type="PANTHER" id="PTHR43281">
    <property type="entry name" value="FARNESYL DIPHOSPHATE SYNTHASE"/>
    <property type="match status" value="1"/>
</dbReference>
<dbReference type="Pfam" id="PF00348">
    <property type="entry name" value="polyprenyl_synt"/>
    <property type="match status" value="1"/>
</dbReference>